<feature type="compositionally biased region" description="Acidic residues" evidence="1">
    <location>
        <begin position="433"/>
        <end position="448"/>
    </location>
</feature>
<sequence>MRHPFSITPLIVCLGIAPISADEVKLEDGSSITGEVLGLDAGGELRIAVPIAPEPLSIRADQVRKVTLSHEAEEPLERDATLTLTNGDRLPCDVVGIDGEHVHVVTDTAGELSVKRDWVSSLQLGIRPRRVLYQGPAGLEDWEVDEGWHFEDDALASEGRGSVSRSFESLPVSFSLSFLLTWAQRPNFQIYFCSEHDEAGGGKHDRYYLQFNAAGFEIKRQSSGESTYHTLGSIQRKPNGFNDPRVAIELRVDRENKIIQLYLDGKLEGSFPDPLATSPEGNGMIFTSNLKAGEGHRVSRIVVREWDSVGDRHQSEDRGEGDGDALIDHEGQRFSGELIDTRETANGSSVFFKSPHFPKALEIPLSKVSTIFLSRPTEADSSSELILGVAGGGFLSANDCRFADDLVELDHPMLGALKINRSSVRTMVKREPSEDEGDEETTPNEDEQ</sequence>
<dbReference type="EMBL" id="JAENII010000010">
    <property type="protein sequence ID" value="MBK1827939.1"/>
    <property type="molecule type" value="Genomic_DNA"/>
</dbReference>
<accession>A0A934RA31</accession>
<name>A0A934RA31_9BACT</name>
<feature type="region of interest" description="Disordered" evidence="1">
    <location>
        <begin position="309"/>
        <end position="329"/>
    </location>
</feature>
<proteinExistence type="predicted"/>
<protein>
    <submittedName>
        <fullName evidence="2">Uncharacterized protein</fullName>
    </submittedName>
</protein>
<evidence type="ECO:0000313" key="3">
    <source>
        <dbReference type="Proteomes" id="UP000658278"/>
    </source>
</evidence>
<comment type="caution">
    <text evidence="2">The sequence shown here is derived from an EMBL/GenBank/DDBJ whole genome shotgun (WGS) entry which is preliminary data.</text>
</comment>
<organism evidence="2 3">
    <name type="scientific">Haloferula rosea</name>
    <dbReference type="NCBI Taxonomy" id="490093"/>
    <lineage>
        <taxon>Bacteria</taxon>
        <taxon>Pseudomonadati</taxon>
        <taxon>Verrucomicrobiota</taxon>
        <taxon>Verrucomicrobiia</taxon>
        <taxon>Verrucomicrobiales</taxon>
        <taxon>Verrucomicrobiaceae</taxon>
        <taxon>Haloferula</taxon>
    </lineage>
</organism>
<keyword evidence="3" id="KW-1185">Reference proteome</keyword>
<feature type="region of interest" description="Disordered" evidence="1">
    <location>
        <begin position="424"/>
        <end position="448"/>
    </location>
</feature>
<dbReference type="Proteomes" id="UP000658278">
    <property type="component" value="Unassembled WGS sequence"/>
</dbReference>
<reference evidence="2" key="1">
    <citation type="submission" date="2021-01" db="EMBL/GenBank/DDBJ databases">
        <title>Modified the classification status of verrucomicrobia.</title>
        <authorList>
            <person name="Feng X."/>
        </authorList>
    </citation>
    <scope>NUCLEOTIDE SEQUENCE</scope>
    <source>
        <strain evidence="2">KCTC 22201</strain>
    </source>
</reference>
<gene>
    <name evidence="2" type="ORF">JIN81_12985</name>
</gene>
<evidence type="ECO:0000313" key="2">
    <source>
        <dbReference type="EMBL" id="MBK1827939.1"/>
    </source>
</evidence>
<evidence type="ECO:0000256" key="1">
    <source>
        <dbReference type="SAM" id="MobiDB-lite"/>
    </source>
</evidence>
<dbReference type="AlphaFoldDB" id="A0A934RA31"/>
<dbReference type="RefSeq" id="WP_200280322.1">
    <property type="nucleotide sequence ID" value="NZ_JAENII010000010.1"/>
</dbReference>